<comment type="caution">
    <text evidence="2">The sequence shown here is derived from an EMBL/GenBank/DDBJ whole genome shotgun (WGS) entry which is preliminary data.</text>
</comment>
<dbReference type="EMBL" id="LAZR01029349">
    <property type="protein sequence ID" value="KKL59845.1"/>
    <property type="molecule type" value="Genomic_DNA"/>
</dbReference>
<keyword evidence="1" id="KW-0812">Transmembrane</keyword>
<accession>A0A0F9FR80</accession>
<name>A0A0F9FR80_9ZZZZ</name>
<sequence>MTYLRSFFLNFLIVFFAARVMPGITIEFYEKVPNIGADILFSIVVGFLNSIIVPALVLLEVKITNLKIAVVGFVISYLSFIIISIVDFGVRANFLGIILGGSLVWIFSYFTNYLELKHLKMNK</sequence>
<feature type="transmembrane region" description="Helical" evidence="1">
    <location>
        <begin position="66"/>
        <end position="86"/>
    </location>
</feature>
<feature type="transmembrane region" description="Helical" evidence="1">
    <location>
        <begin position="92"/>
        <end position="114"/>
    </location>
</feature>
<evidence type="ECO:0000313" key="2">
    <source>
        <dbReference type="EMBL" id="KKL59845.1"/>
    </source>
</evidence>
<evidence type="ECO:0000256" key="1">
    <source>
        <dbReference type="SAM" id="Phobius"/>
    </source>
</evidence>
<keyword evidence="1" id="KW-0472">Membrane</keyword>
<proteinExistence type="predicted"/>
<keyword evidence="1" id="KW-1133">Transmembrane helix</keyword>
<organism evidence="2">
    <name type="scientific">marine sediment metagenome</name>
    <dbReference type="NCBI Taxonomy" id="412755"/>
    <lineage>
        <taxon>unclassified sequences</taxon>
        <taxon>metagenomes</taxon>
        <taxon>ecological metagenomes</taxon>
    </lineage>
</organism>
<reference evidence="2" key="1">
    <citation type="journal article" date="2015" name="Nature">
        <title>Complex archaea that bridge the gap between prokaryotes and eukaryotes.</title>
        <authorList>
            <person name="Spang A."/>
            <person name="Saw J.H."/>
            <person name="Jorgensen S.L."/>
            <person name="Zaremba-Niedzwiedzka K."/>
            <person name="Martijn J."/>
            <person name="Lind A.E."/>
            <person name="van Eijk R."/>
            <person name="Schleper C."/>
            <person name="Guy L."/>
            <person name="Ettema T.J."/>
        </authorList>
    </citation>
    <scope>NUCLEOTIDE SEQUENCE</scope>
</reference>
<feature type="transmembrane region" description="Helical" evidence="1">
    <location>
        <begin position="7"/>
        <end position="29"/>
    </location>
</feature>
<dbReference type="InterPro" id="IPR007165">
    <property type="entry name" value="Phage_holin_4_2"/>
</dbReference>
<protein>
    <submittedName>
        <fullName evidence="2">Uncharacterized protein</fullName>
    </submittedName>
</protein>
<gene>
    <name evidence="2" type="ORF">LCGC14_2211260</name>
</gene>
<dbReference type="Pfam" id="PF04020">
    <property type="entry name" value="Phage_holin_4_2"/>
    <property type="match status" value="1"/>
</dbReference>
<dbReference type="AlphaFoldDB" id="A0A0F9FR80"/>
<feature type="transmembrane region" description="Helical" evidence="1">
    <location>
        <begin position="35"/>
        <end position="59"/>
    </location>
</feature>